<keyword evidence="2" id="KW-1185">Reference proteome</keyword>
<dbReference type="Proteomes" id="UP000029121">
    <property type="component" value="Unassembled WGS sequence"/>
</dbReference>
<evidence type="ECO:0000313" key="1">
    <source>
        <dbReference type="EMBL" id="EOA12202.1"/>
    </source>
</evidence>
<sequence length="173" mass="19380">MSFPCLLFFAGESASSRDEFLLHDINEHHMCLGWWNLSVSFLMPSVPSLVTFDSPLMANEAHGFSASTSFFKFHLHHVRKSENSPSQLCLHIRTIFIASSRDLLAFLDALERLQGSSALIPCWNLHFEPLMGLGPYSAPIKKAKKEIKELAKKINNLCGMCTLFAAQVLGLLR</sequence>
<dbReference type="STRING" id="81985.R0ET20"/>
<protein>
    <submittedName>
        <fullName evidence="1">Uncharacterized protein</fullName>
    </submittedName>
</protein>
<dbReference type="AlphaFoldDB" id="R0ET20"/>
<reference evidence="2" key="1">
    <citation type="journal article" date="2013" name="Nat. Genet.">
        <title>The Capsella rubella genome and the genomic consequences of rapid mating system evolution.</title>
        <authorList>
            <person name="Slotte T."/>
            <person name="Hazzouri K.M."/>
            <person name="Agren J.A."/>
            <person name="Koenig D."/>
            <person name="Maumus F."/>
            <person name="Guo Y.L."/>
            <person name="Steige K."/>
            <person name="Platts A.E."/>
            <person name="Escobar J.S."/>
            <person name="Newman L.K."/>
            <person name="Wang W."/>
            <person name="Mandakova T."/>
            <person name="Vello E."/>
            <person name="Smith L.M."/>
            <person name="Henz S.R."/>
            <person name="Steffen J."/>
            <person name="Takuno S."/>
            <person name="Brandvain Y."/>
            <person name="Coop G."/>
            <person name="Andolfatto P."/>
            <person name="Hu T.T."/>
            <person name="Blanchette M."/>
            <person name="Clark R.M."/>
            <person name="Quesneville H."/>
            <person name="Nordborg M."/>
            <person name="Gaut B.S."/>
            <person name="Lysak M.A."/>
            <person name="Jenkins J."/>
            <person name="Grimwood J."/>
            <person name="Chapman J."/>
            <person name="Prochnik S."/>
            <person name="Shu S."/>
            <person name="Rokhsar D."/>
            <person name="Schmutz J."/>
            <person name="Weigel D."/>
            <person name="Wright S.I."/>
        </authorList>
    </citation>
    <scope>NUCLEOTIDE SEQUENCE [LARGE SCALE GENOMIC DNA]</scope>
    <source>
        <strain evidence="2">cv. Monte Gargano</strain>
    </source>
</reference>
<name>R0ET20_9BRAS</name>
<gene>
    <name evidence="1" type="ORF">CARUB_v10012776mg</name>
</gene>
<proteinExistence type="predicted"/>
<evidence type="ECO:0000313" key="2">
    <source>
        <dbReference type="Proteomes" id="UP000029121"/>
    </source>
</evidence>
<accession>R0ET20</accession>
<dbReference type="EMBL" id="KB870830">
    <property type="protein sequence ID" value="EOA12202.1"/>
    <property type="molecule type" value="Genomic_DNA"/>
</dbReference>
<organism evidence="1 2">
    <name type="scientific">Capsella rubella</name>
    <dbReference type="NCBI Taxonomy" id="81985"/>
    <lineage>
        <taxon>Eukaryota</taxon>
        <taxon>Viridiplantae</taxon>
        <taxon>Streptophyta</taxon>
        <taxon>Embryophyta</taxon>
        <taxon>Tracheophyta</taxon>
        <taxon>Spermatophyta</taxon>
        <taxon>Magnoliopsida</taxon>
        <taxon>eudicotyledons</taxon>
        <taxon>Gunneridae</taxon>
        <taxon>Pentapetalae</taxon>
        <taxon>rosids</taxon>
        <taxon>malvids</taxon>
        <taxon>Brassicales</taxon>
        <taxon>Brassicaceae</taxon>
        <taxon>Camelineae</taxon>
        <taxon>Capsella</taxon>
    </lineage>
</organism>